<dbReference type="GO" id="GO:0016301">
    <property type="term" value="F:kinase activity"/>
    <property type="evidence" value="ECO:0007669"/>
    <property type="project" value="UniProtKB-KW"/>
</dbReference>
<proteinExistence type="predicted"/>
<reference evidence="6 7" key="1">
    <citation type="submission" date="2018-11" db="EMBL/GenBank/DDBJ databases">
        <title>Complete genome sequencing of the Actinobacteria Serinibacter sp. K3-2.</title>
        <authorList>
            <person name="Rakitin A.L."/>
            <person name="Beletsky A.V."/>
            <person name="Mardanov A.V."/>
            <person name="Ravin N.V."/>
            <person name="Gromova A.S."/>
            <person name="Filippova S.N."/>
            <person name="Gal'Chenko V.F."/>
        </authorList>
    </citation>
    <scope>NUCLEOTIDE SEQUENCE [LARGE SCALE GENOMIC DNA]</scope>
    <source>
        <strain evidence="6 7">K3-2</strain>
    </source>
</reference>
<evidence type="ECO:0000313" key="7">
    <source>
        <dbReference type="Proteomes" id="UP000297318"/>
    </source>
</evidence>
<dbReference type="GO" id="GO:0006096">
    <property type="term" value="P:glycolytic process"/>
    <property type="evidence" value="ECO:0007669"/>
    <property type="project" value="UniProtKB-KW"/>
</dbReference>
<gene>
    <name evidence="6" type="ORF">SERN_0156</name>
</gene>
<evidence type="ECO:0000256" key="3">
    <source>
        <dbReference type="ARBA" id="ARBA00022777"/>
    </source>
</evidence>
<evidence type="ECO:0000256" key="2">
    <source>
        <dbReference type="ARBA" id="ARBA00022723"/>
    </source>
</evidence>
<dbReference type="Gene3D" id="3.40.1190.20">
    <property type="match status" value="1"/>
</dbReference>
<evidence type="ECO:0000256" key="1">
    <source>
        <dbReference type="ARBA" id="ARBA00022679"/>
    </source>
</evidence>
<comment type="caution">
    <text evidence="6">The sequence shown here is derived from an EMBL/GenBank/DDBJ whole genome shotgun (WGS) entry which is preliminary data.</text>
</comment>
<dbReference type="InterPro" id="IPR007666">
    <property type="entry name" value="ADP_PFK/GK"/>
</dbReference>
<keyword evidence="1" id="KW-0808">Transferase</keyword>
<keyword evidence="5" id="KW-0324">Glycolysis</keyword>
<evidence type="ECO:0000256" key="4">
    <source>
        <dbReference type="ARBA" id="ARBA00022842"/>
    </source>
</evidence>
<dbReference type="GO" id="GO:0046872">
    <property type="term" value="F:metal ion binding"/>
    <property type="evidence" value="ECO:0007669"/>
    <property type="project" value="UniProtKB-KW"/>
</dbReference>
<accession>A0A4Z1E1V4</accession>
<evidence type="ECO:0008006" key="8">
    <source>
        <dbReference type="Google" id="ProtNLM"/>
    </source>
</evidence>
<dbReference type="GO" id="GO:0016773">
    <property type="term" value="F:phosphotransferase activity, alcohol group as acceptor"/>
    <property type="evidence" value="ECO:0007669"/>
    <property type="project" value="InterPro"/>
</dbReference>
<dbReference type="AlphaFoldDB" id="A0A4Z1E1V4"/>
<evidence type="ECO:0000313" key="6">
    <source>
        <dbReference type="EMBL" id="TGO05964.1"/>
    </source>
</evidence>
<protein>
    <recommendedName>
        <fullName evidence="8">ADP-dependent glucokinase</fullName>
    </recommendedName>
</protein>
<name>A0A4Z1E1V4_9MICO</name>
<keyword evidence="2" id="KW-0479">Metal-binding</keyword>
<dbReference type="RefSeq" id="WP_135848243.1">
    <property type="nucleotide sequence ID" value="NZ_RHPJ01000001.1"/>
</dbReference>
<evidence type="ECO:0000256" key="5">
    <source>
        <dbReference type="ARBA" id="ARBA00023152"/>
    </source>
</evidence>
<keyword evidence="7" id="KW-1185">Reference proteome</keyword>
<dbReference type="EMBL" id="RHPJ01000001">
    <property type="protein sequence ID" value="TGO05964.1"/>
    <property type="molecule type" value="Genomic_DNA"/>
</dbReference>
<dbReference type="Pfam" id="PF04587">
    <property type="entry name" value="ADP_PFK_GK"/>
    <property type="match status" value="1"/>
</dbReference>
<dbReference type="SUPFAM" id="SSF53613">
    <property type="entry name" value="Ribokinase-like"/>
    <property type="match status" value="1"/>
</dbReference>
<keyword evidence="4" id="KW-0460">Magnesium</keyword>
<organism evidence="6 7">
    <name type="scientific">Serinibacter arcticus</name>
    <dbReference type="NCBI Taxonomy" id="1655435"/>
    <lineage>
        <taxon>Bacteria</taxon>
        <taxon>Bacillati</taxon>
        <taxon>Actinomycetota</taxon>
        <taxon>Actinomycetes</taxon>
        <taxon>Micrococcales</taxon>
        <taxon>Beutenbergiaceae</taxon>
        <taxon>Serinibacter</taxon>
    </lineage>
</organism>
<dbReference type="Proteomes" id="UP000297318">
    <property type="component" value="Unassembled WGS sequence"/>
</dbReference>
<dbReference type="OrthoDB" id="2813007at2"/>
<dbReference type="PROSITE" id="PS51255">
    <property type="entry name" value="ADPK"/>
    <property type="match status" value="1"/>
</dbReference>
<sequence length="414" mass="43478">MRESSTSRAEASAPAERIVLGLGGTVDVEVVWDAEALGAVARELGVTVADLDEHRPIDDERSLVVVLLALLAAGRGGERFAASSDLVRAFGARFASVVTLGGTNVRAAIAMAVLGVPATLHLVDVDDTVRRLAPPGCVLLHTGESPALDPHLIVQYPAGAVVELADGVVIAPGANRFIVTNDPPNRLLTLAPGLGDAVARADVVVLSTLNAIQEADVLAERLRQLEDVMARRRPDSLVLWEEAAYHAPHVRDEVSAVLVRLADVYSMNEDELEAFVGRPVDLLDPVSVSVALTVLASVVPARTLVVHTRCWALAVGERAHELRAALRGGVEMASTRYVHGDAMTAEDLAATASLEVRSDARSAARALERRRPDVVCEPGYLLDVAHPTTIGLGDSFVGGFVAALALVPATPVGG</sequence>
<keyword evidence="3" id="KW-0418">Kinase</keyword>
<dbReference type="InterPro" id="IPR029056">
    <property type="entry name" value="Ribokinase-like"/>
</dbReference>